<dbReference type="AlphaFoldDB" id="A0A7Y9LNL0"/>
<dbReference type="PANTHER" id="PTHR11803">
    <property type="entry name" value="2-IMINOBUTANOATE/2-IMINOPROPANOATE DEAMINASE RIDA"/>
    <property type="match status" value="1"/>
</dbReference>
<comment type="similarity">
    <text evidence="1">Belongs to the RutC family.</text>
</comment>
<dbReference type="EC" id="3.5.99.5" evidence="2"/>
<gene>
    <name evidence="2" type="ORF">FHW18_002147</name>
</gene>
<dbReference type="Proteomes" id="UP000542125">
    <property type="component" value="Unassembled WGS sequence"/>
</dbReference>
<comment type="caution">
    <text evidence="2">The sequence shown here is derived from an EMBL/GenBank/DDBJ whole genome shotgun (WGS) entry which is preliminary data.</text>
</comment>
<dbReference type="InterPro" id="IPR035959">
    <property type="entry name" value="RutC-like_sf"/>
</dbReference>
<dbReference type="EMBL" id="JACBYR010000001">
    <property type="protein sequence ID" value="NYE82876.1"/>
    <property type="molecule type" value="Genomic_DNA"/>
</dbReference>
<dbReference type="Pfam" id="PF01042">
    <property type="entry name" value="Ribonuc_L-PSP"/>
    <property type="match status" value="1"/>
</dbReference>
<accession>A0A7Y9LNL0</accession>
<keyword evidence="2" id="KW-0378">Hydrolase</keyword>
<dbReference type="GO" id="GO:0050540">
    <property type="term" value="F:2-aminomuconate deaminase activity"/>
    <property type="evidence" value="ECO:0007669"/>
    <property type="project" value="UniProtKB-EC"/>
</dbReference>
<dbReference type="RefSeq" id="WP_179586098.1">
    <property type="nucleotide sequence ID" value="NZ_JACBYR010000001.1"/>
</dbReference>
<dbReference type="SUPFAM" id="SSF55298">
    <property type="entry name" value="YjgF-like"/>
    <property type="match status" value="1"/>
</dbReference>
<dbReference type="Gene3D" id="3.30.1330.40">
    <property type="entry name" value="RutC-like"/>
    <property type="match status" value="1"/>
</dbReference>
<sequence length="141" mass="14878">MTPAPAPLANYSDVRRSGQQLYVSGTTARLADGVAGVTVGPAGAKTYDVGAQTDVILQKIDTALRPHGSSVGRCVAMTCYLVDMADFAAFNEAYNRWFPPQVVTPTRTCVAVLALPHPDMRVEITAIAGLPERDEGPGTSD</sequence>
<organism evidence="2 3">
    <name type="scientific">Pigmentiphaga litoralis</name>
    <dbReference type="NCBI Taxonomy" id="516702"/>
    <lineage>
        <taxon>Bacteria</taxon>
        <taxon>Pseudomonadati</taxon>
        <taxon>Pseudomonadota</taxon>
        <taxon>Betaproteobacteria</taxon>
        <taxon>Burkholderiales</taxon>
        <taxon>Alcaligenaceae</taxon>
        <taxon>Pigmentiphaga</taxon>
    </lineage>
</organism>
<evidence type="ECO:0000256" key="1">
    <source>
        <dbReference type="ARBA" id="ARBA00010552"/>
    </source>
</evidence>
<dbReference type="CDD" id="cd00448">
    <property type="entry name" value="YjgF_YER057c_UK114_family"/>
    <property type="match status" value="1"/>
</dbReference>
<reference evidence="2 3" key="1">
    <citation type="submission" date="2020-07" db="EMBL/GenBank/DDBJ databases">
        <title>Genomic Encyclopedia of Type Strains, Phase IV (KMG-V): Genome sequencing to study the core and pangenomes of soil and plant-associated prokaryotes.</title>
        <authorList>
            <person name="Whitman W."/>
        </authorList>
    </citation>
    <scope>NUCLEOTIDE SEQUENCE [LARGE SCALE GENOMIC DNA]</scope>
    <source>
        <strain evidence="2 3">SAS40</strain>
    </source>
</reference>
<name>A0A7Y9LNL0_9BURK</name>
<evidence type="ECO:0000313" key="2">
    <source>
        <dbReference type="EMBL" id="NYE82876.1"/>
    </source>
</evidence>
<dbReference type="InterPro" id="IPR006175">
    <property type="entry name" value="YjgF/YER057c/UK114"/>
</dbReference>
<evidence type="ECO:0000313" key="3">
    <source>
        <dbReference type="Proteomes" id="UP000542125"/>
    </source>
</evidence>
<keyword evidence="3" id="KW-1185">Reference proteome</keyword>
<protein>
    <submittedName>
        <fullName evidence="2">2-aminomuconate deaminase</fullName>
        <ecNumber evidence="2">3.5.99.5</ecNumber>
    </submittedName>
</protein>
<dbReference type="GO" id="GO:0005829">
    <property type="term" value="C:cytosol"/>
    <property type="evidence" value="ECO:0007669"/>
    <property type="project" value="TreeGrafter"/>
</dbReference>
<proteinExistence type="inferred from homology"/>
<dbReference type="PANTHER" id="PTHR11803:SF58">
    <property type="entry name" value="PROTEIN HMF1-RELATED"/>
    <property type="match status" value="1"/>
</dbReference>